<dbReference type="AlphaFoldDB" id="A0A1G6WJ83"/>
<dbReference type="FunFam" id="3.20.20.10:FF:000003">
    <property type="entry name" value="Diaminopimelate decarboxylase"/>
    <property type="match status" value="1"/>
</dbReference>
<dbReference type="PRINTS" id="PR01179">
    <property type="entry name" value="ODADCRBXLASE"/>
</dbReference>
<keyword evidence="4" id="KW-0457">Lysine biosynthesis</keyword>
<evidence type="ECO:0000256" key="5">
    <source>
        <dbReference type="ARBA" id="ARBA00023239"/>
    </source>
</evidence>
<reference evidence="8" key="1">
    <citation type="submission" date="2016-10" db="EMBL/GenBank/DDBJ databases">
        <authorList>
            <person name="Varghese N."/>
            <person name="Submissions S."/>
        </authorList>
    </citation>
    <scope>NUCLEOTIDE SEQUENCE [LARGE SCALE GENOMIC DNA]</scope>
    <source>
        <strain evidence="8">IBRC-M 10403</strain>
    </source>
</reference>
<keyword evidence="3" id="KW-0663">Pyridoxal phosphate</keyword>
<proteinExistence type="predicted"/>
<dbReference type="InterPro" id="IPR029066">
    <property type="entry name" value="PLP-binding_barrel"/>
</dbReference>
<feature type="domain" description="Orn/DAP/Arg decarboxylase 2 N-terminal" evidence="6">
    <location>
        <begin position="59"/>
        <end position="269"/>
    </location>
</feature>
<keyword evidence="2" id="KW-0210">Decarboxylase</keyword>
<dbReference type="InterPro" id="IPR002986">
    <property type="entry name" value="DAP_deCOOHase_LysA"/>
</dbReference>
<feature type="non-terminal residue" evidence="7">
    <location>
        <position position="271"/>
    </location>
</feature>
<evidence type="ECO:0000259" key="6">
    <source>
        <dbReference type="Pfam" id="PF02784"/>
    </source>
</evidence>
<keyword evidence="8" id="KW-1185">Reference proteome</keyword>
<keyword evidence="5" id="KW-0456">Lyase</keyword>
<dbReference type="SUPFAM" id="SSF51419">
    <property type="entry name" value="PLP-binding barrel"/>
    <property type="match status" value="1"/>
</dbReference>
<protein>
    <submittedName>
        <fullName evidence="7">Diaminopimelate decarboxylase</fullName>
    </submittedName>
</protein>
<dbReference type="InterPro" id="IPR000183">
    <property type="entry name" value="Orn/DAP/Arg_de-COase"/>
</dbReference>
<dbReference type="GO" id="GO:0009089">
    <property type="term" value="P:lysine biosynthetic process via diaminopimelate"/>
    <property type="evidence" value="ECO:0007669"/>
    <property type="project" value="InterPro"/>
</dbReference>
<dbReference type="InterPro" id="IPR022644">
    <property type="entry name" value="De-COase2_N"/>
</dbReference>
<evidence type="ECO:0000313" key="7">
    <source>
        <dbReference type="EMBL" id="SDD65135.1"/>
    </source>
</evidence>
<evidence type="ECO:0000256" key="2">
    <source>
        <dbReference type="ARBA" id="ARBA00022793"/>
    </source>
</evidence>
<dbReference type="PROSITE" id="PS00878">
    <property type="entry name" value="ODR_DC_2_1"/>
    <property type="match status" value="1"/>
</dbReference>
<dbReference type="EMBL" id="FMZZ01000015">
    <property type="protein sequence ID" value="SDD65135.1"/>
    <property type="molecule type" value="Genomic_DNA"/>
</dbReference>
<dbReference type="PANTHER" id="PTHR43727">
    <property type="entry name" value="DIAMINOPIMELATE DECARBOXYLASE"/>
    <property type="match status" value="1"/>
</dbReference>
<dbReference type="PANTHER" id="PTHR43727:SF2">
    <property type="entry name" value="GROUP IV DECARBOXYLASE"/>
    <property type="match status" value="1"/>
</dbReference>
<dbReference type="InterPro" id="IPR022653">
    <property type="entry name" value="De-COase2_pyr-phos_BS"/>
</dbReference>
<evidence type="ECO:0000256" key="1">
    <source>
        <dbReference type="ARBA" id="ARBA00001933"/>
    </source>
</evidence>
<dbReference type="STRING" id="1271860.SAMN05216174_1151"/>
<keyword evidence="4" id="KW-0028">Amino-acid biosynthesis</keyword>
<evidence type="ECO:0000256" key="3">
    <source>
        <dbReference type="ARBA" id="ARBA00022898"/>
    </source>
</evidence>
<evidence type="ECO:0000313" key="8">
    <source>
        <dbReference type="Proteomes" id="UP000199501"/>
    </source>
</evidence>
<dbReference type="GO" id="GO:0008836">
    <property type="term" value="F:diaminopimelate decarboxylase activity"/>
    <property type="evidence" value="ECO:0007669"/>
    <property type="project" value="InterPro"/>
</dbReference>
<dbReference type="InterPro" id="IPR009006">
    <property type="entry name" value="Ala_racemase/Decarboxylase_C"/>
</dbReference>
<dbReference type="Gene3D" id="2.40.37.10">
    <property type="entry name" value="Lyase, Ornithine Decarboxylase, Chain A, domain 1"/>
    <property type="match status" value="1"/>
</dbReference>
<comment type="cofactor">
    <cofactor evidence="1">
        <name>pyridoxal 5'-phosphate</name>
        <dbReference type="ChEBI" id="CHEBI:597326"/>
    </cofactor>
</comment>
<dbReference type="PRINTS" id="PR01181">
    <property type="entry name" value="DAPDCRBXLASE"/>
</dbReference>
<dbReference type="Proteomes" id="UP000199501">
    <property type="component" value="Unassembled WGS sequence"/>
</dbReference>
<dbReference type="RefSeq" id="WP_175483031.1">
    <property type="nucleotide sequence ID" value="NZ_FMZZ01000015.1"/>
</dbReference>
<evidence type="ECO:0000256" key="4">
    <source>
        <dbReference type="ARBA" id="ARBA00023154"/>
    </source>
</evidence>
<sequence>MTLTELVPTLRRSHPIALPSGLWPASATPTDDGDVQLGGVPATEVAARFGTPAQVLDLSEVRRRVGLLRRALPEAEIAFAGKALLCKGLLKALAAEGLSLDVCSAGEIAVARAAGFPAERIILHGNAKTPEDLKAALTYGVGRIVLDSPEEAAQLAGLVTHAQQVLLRVTPGVDARTHKAITTGTEGQKFGVALADAEDAIGAILTQPRLHLVGLHCHIGSQVSGVDAYEESARRMVRLVARVRARYGLTLTQLDLGGGFAIPYTENDEEF</sequence>
<accession>A0A1G6WJ83</accession>
<dbReference type="Pfam" id="PF02784">
    <property type="entry name" value="Orn_Arg_deC_N"/>
    <property type="match status" value="1"/>
</dbReference>
<dbReference type="Gene3D" id="3.20.20.10">
    <property type="entry name" value="Alanine racemase"/>
    <property type="match status" value="1"/>
</dbReference>
<organism evidence="7 8">
    <name type="scientific">Actinokineospora iranica</name>
    <dbReference type="NCBI Taxonomy" id="1271860"/>
    <lineage>
        <taxon>Bacteria</taxon>
        <taxon>Bacillati</taxon>
        <taxon>Actinomycetota</taxon>
        <taxon>Actinomycetes</taxon>
        <taxon>Pseudonocardiales</taxon>
        <taxon>Pseudonocardiaceae</taxon>
        <taxon>Actinokineospora</taxon>
    </lineage>
</organism>
<name>A0A1G6WJ83_9PSEU</name>
<gene>
    <name evidence="7" type="ORF">SAMN05216174_1151</name>
</gene>